<keyword evidence="2" id="KW-1133">Transmembrane helix</keyword>
<dbReference type="RefSeq" id="WP_016176548.1">
    <property type="nucleotide sequence ID" value="NZ_CP065535.1"/>
</dbReference>
<keyword evidence="4" id="KW-0449">Lipoprotein</keyword>
<dbReference type="EMBL" id="UGIF01000002">
    <property type="protein sequence ID" value="STP30362.1"/>
    <property type="molecule type" value="Genomic_DNA"/>
</dbReference>
<protein>
    <submittedName>
        <fullName evidence="3">DUF3290 domain-containing protein</fullName>
    </submittedName>
    <submittedName>
        <fullName evidence="4">Lipoprotein</fullName>
    </submittedName>
</protein>
<feature type="region of interest" description="Disordered" evidence="1">
    <location>
        <begin position="174"/>
        <end position="210"/>
    </location>
</feature>
<evidence type="ECO:0000256" key="1">
    <source>
        <dbReference type="SAM" id="MobiDB-lite"/>
    </source>
</evidence>
<sequence>MISFVGLLFILGCVGIWYFIKKYKNKKYRNYSIILVVICMIIIGISVEMQHNAQEKQDELAIKVSEENDYGDNEAQFNTNSAGTAVIKGTTLPDAKVTLTPDAEAKETGFKNQKTTADKKGTFKFSVDLTKEQGLEAFTLEADSKGLNKESLDVSVFNDSKAYNDAQAAIEKQEAEKKAKEDAKKKAEKEAADAAKAEAEKKEAEAKAAEDAKKKDITVLSNDPTIEQRTILNDLAQQQFEQQYPYKGSKIHSIMGVIQDWTQKDGGWYYKAEATIANAFNAERDTTVEITITPVSSNSGNVTIIDY</sequence>
<proteinExistence type="predicted"/>
<feature type="transmembrane region" description="Helical" evidence="2">
    <location>
        <begin position="28"/>
        <end position="47"/>
    </location>
</feature>
<evidence type="ECO:0000256" key="2">
    <source>
        <dbReference type="SAM" id="Phobius"/>
    </source>
</evidence>
<keyword evidence="2" id="KW-0812">Transmembrane</keyword>
<feature type="transmembrane region" description="Helical" evidence="2">
    <location>
        <begin position="6"/>
        <end position="21"/>
    </location>
</feature>
<evidence type="ECO:0000313" key="5">
    <source>
        <dbReference type="Proteomes" id="UP000220669"/>
    </source>
</evidence>
<dbReference type="AlphaFoldDB" id="A0A377KNK2"/>
<evidence type="ECO:0000313" key="6">
    <source>
        <dbReference type="Proteomes" id="UP000254070"/>
    </source>
</evidence>
<evidence type="ECO:0000313" key="3">
    <source>
        <dbReference type="EMBL" id="PEH44866.1"/>
    </source>
</evidence>
<dbReference type="Proteomes" id="UP000254070">
    <property type="component" value="Unassembled WGS sequence"/>
</dbReference>
<reference evidence="4 6" key="2">
    <citation type="submission" date="2018-06" db="EMBL/GenBank/DDBJ databases">
        <authorList>
            <consortium name="Pathogen Informatics"/>
            <person name="Doyle S."/>
        </authorList>
    </citation>
    <scope>NUCLEOTIDE SEQUENCE [LARGE SCALE GENOMIC DNA]</scope>
    <source>
        <strain evidence="4 6">NCTC8129</strain>
    </source>
</reference>
<gene>
    <name evidence="3" type="ORF">CRM96_07530</name>
    <name evidence="4" type="ORF">NCTC8129_02605</name>
</gene>
<organism evidence="4 6">
    <name type="scientific">Enterococcus durans</name>
    <dbReference type="NCBI Taxonomy" id="53345"/>
    <lineage>
        <taxon>Bacteria</taxon>
        <taxon>Bacillati</taxon>
        <taxon>Bacillota</taxon>
        <taxon>Bacilli</taxon>
        <taxon>Lactobacillales</taxon>
        <taxon>Enterococcaceae</taxon>
        <taxon>Enterococcus</taxon>
    </lineage>
</organism>
<evidence type="ECO:0000313" key="4">
    <source>
        <dbReference type="EMBL" id="STP30362.1"/>
    </source>
</evidence>
<reference evidence="3 5" key="1">
    <citation type="submission" date="2017-09" db="EMBL/GenBank/DDBJ databases">
        <title>FDA dAtabase for Regulatory Grade micrObial Sequences (FDA-ARGOS): Supporting development and validation of Infectious Disease Dx tests.</title>
        <authorList>
            <person name="Minogue T."/>
            <person name="Wolcott M."/>
            <person name="Wasieloski L."/>
            <person name="Aguilar W."/>
            <person name="Moore D."/>
            <person name="Tallon L.J."/>
            <person name="Sadzewicz L."/>
            <person name="Ott S."/>
            <person name="Zhao X."/>
            <person name="Nagaraj S."/>
            <person name="Vavikolanu K."/>
            <person name="Aluvathingal J."/>
            <person name="Nadendla S."/>
            <person name="Sichtig H."/>
        </authorList>
    </citation>
    <scope>NUCLEOTIDE SEQUENCE [LARGE SCALE GENOMIC DNA]</scope>
    <source>
        <strain evidence="3 5">FDAARGOS_396</strain>
    </source>
</reference>
<accession>A0A377KNK2</accession>
<name>A0A377KNK2_9ENTE</name>
<dbReference type="Proteomes" id="UP000220669">
    <property type="component" value="Unassembled WGS sequence"/>
</dbReference>
<keyword evidence="2" id="KW-0472">Membrane</keyword>
<dbReference type="EMBL" id="PDEB01000004">
    <property type="protein sequence ID" value="PEH44866.1"/>
    <property type="molecule type" value="Genomic_DNA"/>
</dbReference>